<organism evidence="5 6">
    <name type="scientific">Rhodococcus opacus</name>
    <name type="common">Nocardia opaca</name>
    <dbReference type="NCBI Taxonomy" id="37919"/>
    <lineage>
        <taxon>Bacteria</taxon>
        <taxon>Bacillati</taxon>
        <taxon>Actinomycetota</taxon>
        <taxon>Actinomycetes</taxon>
        <taxon>Mycobacteriales</taxon>
        <taxon>Nocardiaceae</taxon>
        <taxon>Rhodococcus</taxon>
    </lineage>
</organism>
<keyword evidence="2" id="KW-0472">Membrane</keyword>
<dbReference type="InterPro" id="IPR052336">
    <property type="entry name" value="MlaD_Phospholipid_Transporter"/>
</dbReference>
<feature type="domain" description="Mce/MlaD" evidence="3">
    <location>
        <begin position="45"/>
        <end position="118"/>
    </location>
</feature>
<dbReference type="Pfam" id="PF11887">
    <property type="entry name" value="Mce4_CUP1"/>
    <property type="match status" value="1"/>
</dbReference>
<evidence type="ECO:0000313" key="5">
    <source>
        <dbReference type="EMBL" id="AII04924.1"/>
    </source>
</evidence>
<feature type="transmembrane region" description="Helical" evidence="2">
    <location>
        <begin position="12"/>
        <end position="34"/>
    </location>
</feature>
<gene>
    <name evidence="5" type="ORF">EP51_10010</name>
</gene>
<keyword evidence="2" id="KW-1133">Transmembrane helix</keyword>
<evidence type="ECO:0000313" key="6">
    <source>
        <dbReference type="Proteomes" id="UP000028488"/>
    </source>
</evidence>
<dbReference type="Pfam" id="PF02470">
    <property type="entry name" value="MlaD"/>
    <property type="match status" value="1"/>
</dbReference>
<feature type="domain" description="Mammalian cell entry C-terminal" evidence="4">
    <location>
        <begin position="126"/>
        <end position="311"/>
    </location>
</feature>
<dbReference type="InterPro" id="IPR024516">
    <property type="entry name" value="Mce_C"/>
</dbReference>
<dbReference type="PANTHER" id="PTHR33371">
    <property type="entry name" value="INTERMEMBRANE PHOSPHOLIPID TRANSPORT SYSTEM BINDING PROTEIN MLAD-RELATED"/>
    <property type="match status" value="1"/>
</dbReference>
<name>A0A076ENB8_RHOOP</name>
<proteinExistence type="predicted"/>
<evidence type="ECO:0000259" key="4">
    <source>
        <dbReference type="Pfam" id="PF11887"/>
    </source>
</evidence>
<evidence type="ECO:0000256" key="1">
    <source>
        <dbReference type="SAM" id="MobiDB-lite"/>
    </source>
</evidence>
<dbReference type="eggNOG" id="COG1463">
    <property type="taxonomic scope" value="Bacteria"/>
</dbReference>
<dbReference type="GO" id="GO:0051701">
    <property type="term" value="P:biological process involved in interaction with host"/>
    <property type="evidence" value="ECO:0007669"/>
    <property type="project" value="TreeGrafter"/>
</dbReference>
<dbReference type="Proteomes" id="UP000028488">
    <property type="component" value="Chromosome"/>
</dbReference>
<feature type="region of interest" description="Disordered" evidence="1">
    <location>
        <begin position="327"/>
        <end position="350"/>
    </location>
</feature>
<dbReference type="AlphaFoldDB" id="A0A076ENB8"/>
<keyword evidence="2" id="KW-0812">Transmembrane</keyword>
<accession>A0A076ENB8</accession>
<reference evidence="5 6" key="1">
    <citation type="submission" date="2014-07" db="EMBL/GenBank/DDBJ databases">
        <title>Genome Sequence of Rhodococcus opacus Strain R7, a Biodegrader of Mono- and Polycyclic Aromatic Hydrocarbons.</title>
        <authorList>
            <person name="Di Gennaro P."/>
            <person name="Zampolli J."/>
            <person name="Presti I."/>
            <person name="Cappelletti M."/>
            <person name="D'Ursi P."/>
            <person name="Orro A."/>
            <person name="Mezzelani A."/>
            <person name="Milanesi L."/>
        </authorList>
    </citation>
    <scope>NUCLEOTIDE SEQUENCE [LARGE SCALE GENOMIC DNA]</scope>
    <source>
        <strain evidence="5 6">R7</strain>
    </source>
</reference>
<dbReference type="PANTHER" id="PTHR33371:SF19">
    <property type="entry name" value="MCE-FAMILY PROTEIN MCE4A"/>
    <property type="match status" value="1"/>
</dbReference>
<sequence length="350" mass="35589">MRGRPGGPGNGALAVRGVIGVAVLILGSALLVGFGTGAIVTDPVVTATLPADAGAVKSHTTVSYKGATVGTVSSVDPGMNETGMDISLRPEQMRHIPASVQVRVVPRTLFGDQTVELVSTAGTGGARLEAGARLQPDTSAETVQMYDLYSKVYDMLSRVKPEQMQAALSAVADALRGRGEQLGHTIDSLHTVATSTAPLVESVAERAPQIARISEQLAAAAPDVLATMDAAVSLSSTLVENTDSFTGFLAASLVVSRNSGDVLEQNADNMIAVALNVAPTLGTMASKSDLLRATLDEAGPFGEAGAAVFSTGKFAVRVAADLSNPRPYTSADCPRYPGVDGPNCGGGGGG</sequence>
<dbReference type="GO" id="GO:0005576">
    <property type="term" value="C:extracellular region"/>
    <property type="evidence" value="ECO:0007669"/>
    <property type="project" value="TreeGrafter"/>
</dbReference>
<dbReference type="EMBL" id="CP008947">
    <property type="protein sequence ID" value="AII04924.1"/>
    <property type="molecule type" value="Genomic_DNA"/>
</dbReference>
<dbReference type="InterPro" id="IPR003399">
    <property type="entry name" value="Mce/MlaD"/>
</dbReference>
<protein>
    <submittedName>
        <fullName evidence="5">Mammalian cell entry protein</fullName>
    </submittedName>
</protein>
<evidence type="ECO:0000259" key="3">
    <source>
        <dbReference type="Pfam" id="PF02470"/>
    </source>
</evidence>
<evidence type="ECO:0000256" key="2">
    <source>
        <dbReference type="SAM" id="Phobius"/>
    </source>
</evidence>
<dbReference type="RefSeq" id="WP_128639112.1">
    <property type="nucleotide sequence ID" value="NZ_CP008947.1"/>
</dbReference>